<dbReference type="Proteomes" id="UP000515908">
    <property type="component" value="Chromosome 04"/>
</dbReference>
<dbReference type="PANTHER" id="PTHR46118">
    <property type="entry name" value="PROTEIN ABHD11"/>
    <property type="match status" value="1"/>
</dbReference>
<dbReference type="Pfam" id="PF12697">
    <property type="entry name" value="Abhydrolase_6"/>
    <property type="match status" value="1"/>
</dbReference>
<evidence type="ECO:0000256" key="2">
    <source>
        <dbReference type="ARBA" id="ARBA00022801"/>
    </source>
</evidence>
<dbReference type="SUPFAM" id="SSF53474">
    <property type="entry name" value="alpha/beta-Hydrolases"/>
    <property type="match status" value="1"/>
</dbReference>
<protein>
    <recommendedName>
        <fullName evidence="3">AB hydrolase-1 domain-containing protein</fullName>
    </recommendedName>
</protein>
<proteinExistence type="inferred from homology"/>
<dbReference type="GO" id="GO:0052689">
    <property type="term" value="F:carboxylic ester hydrolase activity"/>
    <property type="evidence" value="ECO:0007669"/>
    <property type="project" value="TreeGrafter"/>
</dbReference>
<gene>
    <name evidence="4" type="ORF">ADEAN_000222900</name>
</gene>
<dbReference type="EMBL" id="LR877148">
    <property type="protein sequence ID" value="CAD2214778.1"/>
    <property type="molecule type" value="Genomic_DNA"/>
</dbReference>
<organism evidence="4 5">
    <name type="scientific">Angomonas deanei</name>
    <dbReference type="NCBI Taxonomy" id="59799"/>
    <lineage>
        <taxon>Eukaryota</taxon>
        <taxon>Discoba</taxon>
        <taxon>Euglenozoa</taxon>
        <taxon>Kinetoplastea</taxon>
        <taxon>Metakinetoplastina</taxon>
        <taxon>Trypanosomatida</taxon>
        <taxon>Trypanosomatidae</taxon>
        <taxon>Strigomonadinae</taxon>
        <taxon>Angomonas</taxon>
    </lineage>
</organism>
<dbReference type="VEuPathDB" id="TriTrypDB:ADEAN_000222900"/>
<sequence length="303" mass="33545">MKKFAEGVFQSFAPEKKLLRSNEKGSSIFYSLLAHRWHFDTRESSKIIAIHDFCSSNAYWHQQLNGALADLPLERLVPSKPLEVYCVDLRGHNFSSTVPVQSSNYALACAADVVRFHEEVVVSPACVSGVGFGAMVGVCAALNKPEAFTHAVFFVRSLAELFEGHFEGSGLRSVLKDFPSDCPTLTEANTLLKSKVPNANERALLLSCCETKKDRVRLRVNRELFDLPSASVKSYLEDGCVFTNPTTVYLLSSETVADDENAALFQKHFPNGTVKQLSSNQTDLFTHSLLGSCDLLQDLQEQQ</sequence>
<evidence type="ECO:0000256" key="1">
    <source>
        <dbReference type="ARBA" id="ARBA00008645"/>
    </source>
</evidence>
<dbReference type="AlphaFoldDB" id="A0A7G2C4Q3"/>
<dbReference type="InterPro" id="IPR000073">
    <property type="entry name" value="AB_hydrolase_1"/>
</dbReference>
<comment type="similarity">
    <text evidence="1">Belongs to the AB hydrolase superfamily.</text>
</comment>
<feature type="domain" description="AB hydrolase-1" evidence="3">
    <location>
        <begin position="48"/>
        <end position="148"/>
    </location>
</feature>
<evidence type="ECO:0000259" key="3">
    <source>
        <dbReference type="Pfam" id="PF12697"/>
    </source>
</evidence>
<dbReference type="InterPro" id="IPR029058">
    <property type="entry name" value="AB_hydrolase_fold"/>
</dbReference>
<dbReference type="PANTHER" id="PTHR46118:SF4">
    <property type="entry name" value="PROTEIN ABHD11"/>
    <property type="match status" value="1"/>
</dbReference>
<reference evidence="4 5" key="1">
    <citation type="submission" date="2020-08" db="EMBL/GenBank/DDBJ databases">
        <authorList>
            <person name="Newling K."/>
            <person name="Davey J."/>
            <person name="Forrester S."/>
        </authorList>
    </citation>
    <scope>NUCLEOTIDE SEQUENCE [LARGE SCALE GENOMIC DNA]</scope>
    <source>
        <strain evidence="5">Crithidia deanei Carvalho (ATCC PRA-265)</strain>
    </source>
</reference>
<keyword evidence="2" id="KW-0378">Hydrolase</keyword>
<dbReference type="Gene3D" id="3.40.50.1820">
    <property type="entry name" value="alpha/beta hydrolase"/>
    <property type="match status" value="1"/>
</dbReference>
<evidence type="ECO:0000313" key="5">
    <source>
        <dbReference type="Proteomes" id="UP000515908"/>
    </source>
</evidence>
<accession>A0A7G2C4Q3</accession>
<keyword evidence="5" id="KW-1185">Reference proteome</keyword>
<evidence type="ECO:0000313" key="4">
    <source>
        <dbReference type="EMBL" id="CAD2214778.1"/>
    </source>
</evidence>
<name>A0A7G2C4Q3_9TRYP</name>